<dbReference type="EMBL" id="LAZR01000129">
    <property type="protein sequence ID" value="KKN88420.1"/>
    <property type="molecule type" value="Genomic_DNA"/>
</dbReference>
<evidence type="ECO:0000313" key="1">
    <source>
        <dbReference type="EMBL" id="KKN88420.1"/>
    </source>
</evidence>
<accession>A0A0F9U5B1</accession>
<evidence type="ECO:0008006" key="2">
    <source>
        <dbReference type="Google" id="ProtNLM"/>
    </source>
</evidence>
<organism evidence="1">
    <name type="scientific">marine sediment metagenome</name>
    <dbReference type="NCBI Taxonomy" id="412755"/>
    <lineage>
        <taxon>unclassified sequences</taxon>
        <taxon>metagenomes</taxon>
        <taxon>ecological metagenomes</taxon>
    </lineage>
</organism>
<reference evidence="1" key="1">
    <citation type="journal article" date="2015" name="Nature">
        <title>Complex archaea that bridge the gap between prokaryotes and eukaryotes.</title>
        <authorList>
            <person name="Spang A."/>
            <person name="Saw J.H."/>
            <person name="Jorgensen S.L."/>
            <person name="Zaremba-Niedzwiedzka K."/>
            <person name="Martijn J."/>
            <person name="Lind A.E."/>
            <person name="van Eijk R."/>
            <person name="Schleper C."/>
            <person name="Guy L."/>
            <person name="Ettema T.J."/>
        </authorList>
    </citation>
    <scope>NUCLEOTIDE SEQUENCE</scope>
</reference>
<name>A0A0F9U5B1_9ZZZZ</name>
<dbReference type="AlphaFoldDB" id="A0A0F9U5B1"/>
<sequence length="292" mass="32770">MNSITEILDELRIPYSHSGDHRNVREGFVGIDCPWCGHENGKRHLGISIEDGFGTCWQCSYHSLASILHTISGLPYDRIRALLDGLPQTRLRKKQVHRGHLRLPDGHSYINGAHYRYLRGRGFDALKVVGLWHLGGFTLHPQYNWRLFIPIHYRGEVVSWTTRSTGRVESGKYKSATPEQSVIPIKELLYGEDHARHSVVVCEGVTGVWRIGPGAVALFGMAATIQQVKKLSQFSLRVICFDNEPEAQRRADKLAELLAPYPGKTERVCLKSPDPGGATADEVAEIRANWLS</sequence>
<proteinExistence type="predicted"/>
<protein>
    <recommendedName>
        <fullName evidence="2">Toprim domain-containing protein</fullName>
    </recommendedName>
</protein>
<comment type="caution">
    <text evidence="1">The sequence shown here is derived from an EMBL/GenBank/DDBJ whole genome shotgun (WGS) entry which is preliminary data.</text>
</comment>
<dbReference type="Gene3D" id="3.40.1360.10">
    <property type="match status" value="1"/>
</dbReference>
<gene>
    <name evidence="1" type="ORF">LCGC14_0249830</name>
</gene>
<dbReference type="SUPFAM" id="SSF56731">
    <property type="entry name" value="DNA primase core"/>
    <property type="match status" value="1"/>
</dbReference>